<dbReference type="InterPro" id="IPR011761">
    <property type="entry name" value="ATP-grasp"/>
</dbReference>
<proteinExistence type="predicted"/>
<sequence length="337" mass="36349">MRDQPLSLVARLLSGFCARHGLRLHLVSGLGQAGIIEGPTGRRHAFVGTRFDLNPQGACELARDKAYAAEFLSDAGLPVPAHHLVLATAYRQHLSRTRPEYQSTLWQGFDEARAFARGIGFPVYVKPNTGSGGQDVECIGSETALTLALARLSEHHRTLMVQKAVEGHDLRLLCLDERILCALIRRPATVTGDGESSLATLIRLHAVEDADRADMERHLSAAGLRPDHVPLAGELVPVLPMANLSRGGHASFRPLDQIAIPLQEAALSAGRVLGLRYFAVDMIAADPGDPQAAFHLLEVNGAPGLAELHRQDETAAAMVKEIYESVFTAILRDLGSP</sequence>
<reference evidence="4" key="1">
    <citation type="journal article" date="2019" name="Int. J. Syst. Evol. Microbiol.">
        <title>The Global Catalogue of Microorganisms (GCM) 10K type strain sequencing project: providing services to taxonomists for standard genome sequencing and annotation.</title>
        <authorList>
            <consortium name="The Broad Institute Genomics Platform"/>
            <consortium name="The Broad Institute Genome Sequencing Center for Infectious Disease"/>
            <person name="Wu L."/>
            <person name="Ma J."/>
        </authorList>
    </citation>
    <scope>NUCLEOTIDE SEQUENCE [LARGE SCALE GENOMIC DNA]</scope>
    <source>
        <strain evidence="4">JCM 3369</strain>
    </source>
</reference>
<dbReference type="EMBL" id="JBHUFA010000003">
    <property type="protein sequence ID" value="MFD1696025.1"/>
    <property type="molecule type" value="Genomic_DNA"/>
</dbReference>
<dbReference type="SUPFAM" id="SSF56059">
    <property type="entry name" value="Glutathione synthetase ATP-binding domain-like"/>
    <property type="match status" value="1"/>
</dbReference>
<dbReference type="PANTHER" id="PTHR21621:SF0">
    <property type="entry name" value="BETA-CITRYLGLUTAMATE SYNTHASE B-RELATED"/>
    <property type="match status" value="1"/>
</dbReference>
<dbReference type="PANTHER" id="PTHR21621">
    <property type="entry name" value="RIBOSOMAL PROTEIN S6 MODIFICATION PROTEIN"/>
    <property type="match status" value="1"/>
</dbReference>
<comment type="caution">
    <text evidence="3">The sequence shown here is derived from an EMBL/GenBank/DDBJ whole genome shotgun (WGS) entry which is preliminary data.</text>
</comment>
<name>A0ABW4JVP7_9HYPH</name>
<dbReference type="InterPro" id="IPR013815">
    <property type="entry name" value="ATP_grasp_subdomain_1"/>
</dbReference>
<dbReference type="Proteomes" id="UP001597327">
    <property type="component" value="Unassembled WGS sequence"/>
</dbReference>
<protein>
    <submittedName>
        <fullName evidence="3">RimK family alpha-L-glutamate ligase</fullName>
    </submittedName>
</protein>
<dbReference type="PROSITE" id="PS50975">
    <property type="entry name" value="ATP_GRASP"/>
    <property type="match status" value="1"/>
</dbReference>
<keyword evidence="4" id="KW-1185">Reference proteome</keyword>
<dbReference type="Gene3D" id="3.30.1490.20">
    <property type="entry name" value="ATP-grasp fold, A domain"/>
    <property type="match status" value="1"/>
</dbReference>
<dbReference type="Gene3D" id="3.30.470.20">
    <property type="entry name" value="ATP-grasp fold, B domain"/>
    <property type="match status" value="1"/>
</dbReference>
<keyword evidence="3" id="KW-0436">Ligase</keyword>
<evidence type="ECO:0000259" key="2">
    <source>
        <dbReference type="PROSITE" id="PS50975"/>
    </source>
</evidence>
<keyword evidence="1" id="KW-0547">Nucleotide-binding</keyword>
<evidence type="ECO:0000256" key="1">
    <source>
        <dbReference type="PROSITE-ProRule" id="PRU00409"/>
    </source>
</evidence>
<evidence type="ECO:0000313" key="4">
    <source>
        <dbReference type="Proteomes" id="UP001597327"/>
    </source>
</evidence>
<dbReference type="GO" id="GO:0016874">
    <property type="term" value="F:ligase activity"/>
    <property type="evidence" value="ECO:0007669"/>
    <property type="project" value="UniProtKB-KW"/>
</dbReference>
<evidence type="ECO:0000313" key="3">
    <source>
        <dbReference type="EMBL" id="MFD1696025.1"/>
    </source>
</evidence>
<feature type="domain" description="ATP-grasp" evidence="2">
    <location>
        <begin position="69"/>
        <end position="331"/>
    </location>
</feature>
<dbReference type="RefSeq" id="WP_149894019.1">
    <property type="nucleotide sequence ID" value="NZ_JBHUFA010000003.1"/>
</dbReference>
<organism evidence="3 4">
    <name type="scientific">Roseibium aestuarii</name>
    <dbReference type="NCBI Taxonomy" id="2600299"/>
    <lineage>
        <taxon>Bacteria</taxon>
        <taxon>Pseudomonadati</taxon>
        <taxon>Pseudomonadota</taxon>
        <taxon>Alphaproteobacteria</taxon>
        <taxon>Hyphomicrobiales</taxon>
        <taxon>Stappiaceae</taxon>
        <taxon>Roseibium</taxon>
    </lineage>
</organism>
<keyword evidence="1" id="KW-0067">ATP-binding</keyword>
<accession>A0ABW4JVP7</accession>
<gene>
    <name evidence="3" type="ORF">ACFSC7_10910</name>
</gene>